<sequence>MSNYTKITTIYEKIKSFPPLLKNEMESIAKQQKYDHIWSSNAIEGSSLSKYETAALLETGLTVHGKPFADHLAALDLSRAYDYVQELATGQLPLDEIAIRDINRLVTYSDDPAKRAEAGQYRQIKVWLNGVPEVHYADPNDIPNEIQKLIQWYQEVEGKEHPVKVAAMLHLKFVTIHPFRDRNGRTARLLINFELVKHGYLIINIQPDKVSRNAYMEALRQPQVKDNYDLFIDLVADYE</sequence>
<organism evidence="5 6">
    <name type="scientific">Ligilactobacillus salivarius</name>
    <dbReference type="NCBI Taxonomy" id="1624"/>
    <lineage>
        <taxon>Bacteria</taxon>
        <taxon>Bacillati</taxon>
        <taxon>Bacillota</taxon>
        <taxon>Bacilli</taxon>
        <taxon>Lactobacillales</taxon>
        <taxon>Lactobacillaceae</taxon>
        <taxon>Ligilactobacillus</taxon>
    </lineage>
</organism>
<reference evidence="5" key="1">
    <citation type="journal article" date="2021" name="PeerJ">
        <title>Extensive microbial diversity within the chicken gut microbiome revealed by metagenomics and culture.</title>
        <authorList>
            <person name="Gilroy R."/>
            <person name="Ravi A."/>
            <person name="Getino M."/>
            <person name="Pursley I."/>
            <person name="Horton D.L."/>
            <person name="Alikhan N.F."/>
            <person name="Baker D."/>
            <person name="Gharbi K."/>
            <person name="Hall N."/>
            <person name="Watson M."/>
            <person name="Adriaenssens E.M."/>
            <person name="Foster-Nyarko E."/>
            <person name="Jarju S."/>
            <person name="Secka A."/>
            <person name="Antonio M."/>
            <person name="Oren A."/>
            <person name="Chaudhuri R.R."/>
            <person name="La Ragione R."/>
            <person name="Hildebrand F."/>
            <person name="Pallen M.J."/>
        </authorList>
    </citation>
    <scope>NUCLEOTIDE SEQUENCE</scope>
    <source>
        <strain evidence="5">CHK189-29639</strain>
    </source>
</reference>
<dbReference type="Gene3D" id="1.10.3290.10">
    <property type="entry name" value="Fido-like domain"/>
    <property type="match status" value="1"/>
</dbReference>
<dbReference type="InterPro" id="IPR040198">
    <property type="entry name" value="Fido_containing"/>
</dbReference>
<evidence type="ECO:0000256" key="3">
    <source>
        <dbReference type="PIRSR" id="PIRSR640198-3"/>
    </source>
</evidence>
<accession>A0A921IBY7</accession>
<dbReference type="PANTHER" id="PTHR13504:SF38">
    <property type="entry name" value="FIDO DOMAIN-CONTAINING PROTEIN"/>
    <property type="match status" value="1"/>
</dbReference>
<dbReference type="PROSITE" id="PS51459">
    <property type="entry name" value="FIDO"/>
    <property type="match status" value="1"/>
</dbReference>
<dbReference type="InterPro" id="IPR036597">
    <property type="entry name" value="Fido-like_dom_sf"/>
</dbReference>
<dbReference type="GO" id="GO:0005524">
    <property type="term" value="F:ATP binding"/>
    <property type="evidence" value="ECO:0007669"/>
    <property type="project" value="UniProtKB-KW"/>
</dbReference>
<evidence type="ECO:0000313" key="6">
    <source>
        <dbReference type="Proteomes" id="UP000759256"/>
    </source>
</evidence>
<evidence type="ECO:0000256" key="2">
    <source>
        <dbReference type="PIRSR" id="PIRSR640198-2"/>
    </source>
</evidence>
<feature type="binding site" evidence="2">
    <location>
        <begin position="181"/>
        <end position="188"/>
    </location>
    <ligand>
        <name>ATP</name>
        <dbReference type="ChEBI" id="CHEBI:30616"/>
    </ligand>
</feature>
<reference evidence="5" key="2">
    <citation type="submission" date="2021-09" db="EMBL/GenBank/DDBJ databases">
        <authorList>
            <person name="Gilroy R."/>
        </authorList>
    </citation>
    <scope>NUCLEOTIDE SEQUENCE</scope>
    <source>
        <strain evidence="5">CHK189-29639</strain>
    </source>
</reference>
<evidence type="ECO:0000256" key="1">
    <source>
        <dbReference type="PIRSR" id="PIRSR640198-1"/>
    </source>
</evidence>
<feature type="site" description="Important for autoinhibition of adenylyltransferase activity" evidence="3">
    <location>
        <position position="44"/>
    </location>
</feature>
<evidence type="ECO:0000259" key="4">
    <source>
        <dbReference type="PROSITE" id="PS51459"/>
    </source>
</evidence>
<keyword evidence="2" id="KW-0547">Nucleotide-binding</keyword>
<dbReference type="Proteomes" id="UP000759256">
    <property type="component" value="Unassembled WGS sequence"/>
</dbReference>
<feature type="domain" description="Fido" evidence="4">
    <location>
        <begin position="94"/>
        <end position="237"/>
    </location>
</feature>
<name>A0A921IBY7_9LACO</name>
<dbReference type="EMBL" id="DYVK01000050">
    <property type="protein sequence ID" value="HJG15523.1"/>
    <property type="molecule type" value="Genomic_DNA"/>
</dbReference>
<dbReference type="PANTHER" id="PTHR13504">
    <property type="entry name" value="FIDO DOMAIN-CONTAINING PROTEIN DDB_G0283145"/>
    <property type="match status" value="1"/>
</dbReference>
<comment type="caution">
    <text evidence="5">The sequence shown here is derived from an EMBL/GenBank/DDBJ whole genome shotgun (WGS) entry which is preliminary data.</text>
</comment>
<gene>
    <name evidence="5" type="ORF">K8V06_05215</name>
</gene>
<evidence type="ECO:0000313" key="5">
    <source>
        <dbReference type="EMBL" id="HJG15523.1"/>
    </source>
</evidence>
<protein>
    <submittedName>
        <fullName evidence="5">Fic family protein</fullName>
    </submittedName>
</protein>
<feature type="active site" evidence="1">
    <location>
        <position position="177"/>
    </location>
</feature>
<dbReference type="InterPro" id="IPR003812">
    <property type="entry name" value="Fido"/>
</dbReference>
<dbReference type="AlphaFoldDB" id="A0A921IBY7"/>
<keyword evidence="2" id="KW-0067">ATP-binding</keyword>
<dbReference type="Pfam" id="PF02661">
    <property type="entry name" value="Fic"/>
    <property type="match status" value="1"/>
</dbReference>
<dbReference type="SUPFAM" id="SSF140931">
    <property type="entry name" value="Fic-like"/>
    <property type="match status" value="1"/>
</dbReference>
<proteinExistence type="predicted"/>